<dbReference type="SUPFAM" id="SSF51395">
    <property type="entry name" value="FMN-linked oxidoreductases"/>
    <property type="match status" value="1"/>
</dbReference>
<protein>
    <recommendedName>
        <fullName evidence="3">NADH:flavin oxidoreductase/NADH oxidase N-terminal domain-containing protein</fullName>
    </recommendedName>
</protein>
<dbReference type="PANTHER" id="PTHR22893:SF91">
    <property type="entry name" value="NADPH DEHYDROGENASE 2-RELATED"/>
    <property type="match status" value="1"/>
</dbReference>
<comment type="caution">
    <text evidence="1">The sequence shown here is derived from an EMBL/GenBank/DDBJ whole genome shotgun (WGS) entry which is preliminary data.</text>
</comment>
<evidence type="ECO:0000313" key="1">
    <source>
        <dbReference type="EMBL" id="MCW6511891.1"/>
    </source>
</evidence>
<keyword evidence="2" id="KW-1185">Reference proteome</keyword>
<accession>A0AA41Z2P9</accession>
<reference evidence="1" key="1">
    <citation type="submission" date="2022-05" db="EMBL/GenBank/DDBJ databases">
        <authorList>
            <person name="Pankratov T."/>
        </authorList>
    </citation>
    <scope>NUCLEOTIDE SEQUENCE</scope>
    <source>
        <strain evidence="1">BP6-180914</strain>
    </source>
</reference>
<evidence type="ECO:0000313" key="2">
    <source>
        <dbReference type="Proteomes" id="UP001165667"/>
    </source>
</evidence>
<dbReference type="GO" id="GO:0010181">
    <property type="term" value="F:FMN binding"/>
    <property type="evidence" value="ECO:0007669"/>
    <property type="project" value="InterPro"/>
</dbReference>
<gene>
    <name evidence="1" type="ORF">M8523_28440</name>
</gene>
<dbReference type="Gene3D" id="3.20.20.70">
    <property type="entry name" value="Aldolase class I"/>
    <property type="match status" value="1"/>
</dbReference>
<dbReference type="InterPro" id="IPR045247">
    <property type="entry name" value="Oye-like"/>
</dbReference>
<dbReference type="EMBL" id="JAMOIM010000035">
    <property type="protein sequence ID" value="MCW6511891.1"/>
    <property type="molecule type" value="Genomic_DNA"/>
</dbReference>
<evidence type="ECO:0008006" key="3">
    <source>
        <dbReference type="Google" id="ProtNLM"/>
    </source>
</evidence>
<dbReference type="InterPro" id="IPR013785">
    <property type="entry name" value="Aldolase_TIM"/>
</dbReference>
<name>A0AA41Z2P9_9HYPH</name>
<dbReference type="Proteomes" id="UP001165667">
    <property type="component" value="Unassembled WGS sequence"/>
</dbReference>
<dbReference type="GO" id="GO:0016491">
    <property type="term" value="F:oxidoreductase activity"/>
    <property type="evidence" value="ECO:0007669"/>
    <property type="project" value="InterPro"/>
</dbReference>
<sequence length="83" mass="9065">MRFAQSNVPPVAPIIRRVFKGPLILNSDYDGPRAQEALNDGGADAIAFGRAFLPDPDLSRRSQDYLAFTEGNVATRYTRGPKG</sequence>
<organism evidence="1 2">
    <name type="scientific">Lichenifustis flavocetrariae</name>
    <dbReference type="NCBI Taxonomy" id="2949735"/>
    <lineage>
        <taxon>Bacteria</taxon>
        <taxon>Pseudomonadati</taxon>
        <taxon>Pseudomonadota</taxon>
        <taxon>Alphaproteobacteria</taxon>
        <taxon>Hyphomicrobiales</taxon>
        <taxon>Lichenihabitantaceae</taxon>
        <taxon>Lichenifustis</taxon>
    </lineage>
</organism>
<proteinExistence type="predicted"/>
<dbReference type="PANTHER" id="PTHR22893">
    <property type="entry name" value="NADH OXIDOREDUCTASE-RELATED"/>
    <property type="match status" value="1"/>
</dbReference>
<dbReference type="AlphaFoldDB" id="A0AA41Z2P9"/>